<dbReference type="Proteomes" id="UP000001227">
    <property type="component" value="Chromosome"/>
</dbReference>
<feature type="domain" description="Methyltransferase" evidence="2">
    <location>
        <begin position="300"/>
        <end position="421"/>
    </location>
</feature>
<dbReference type="RefSeq" id="WP_012473313.1">
    <property type="nucleotide sequence ID" value="NC_010830.1"/>
</dbReference>
<evidence type="ECO:0000256" key="1">
    <source>
        <dbReference type="ARBA" id="ARBA00023002"/>
    </source>
</evidence>
<name>B3ETK6_AMOA5</name>
<reference evidence="3 4" key="1">
    <citation type="journal article" date="2010" name="J. Bacteriol.">
        <title>The genome of the amoeba symbiont 'Candidatus Amoebophilus asiaticus' reveals common mechanisms for host cell interaction among amoeba-associated bacteria.</title>
        <authorList>
            <person name="Schmitz-Esser S."/>
            <person name="Tischler P."/>
            <person name="Arnold R."/>
            <person name="Montanaro J."/>
            <person name="Wagner M."/>
            <person name="Rattei T."/>
            <person name="Horn M."/>
        </authorList>
    </citation>
    <scope>NUCLEOTIDE SEQUENCE [LARGE SCALE GENOMIC DNA]</scope>
    <source>
        <strain evidence="3 4">5a2</strain>
    </source>
</reference>
<dbReference type="SMART" id="SM01236">
    <property type="entry name" value="Haem_oxygenase_2"/>
    <property type="match status" value="1"/>
</dbReference>
<dbReference type="HOGENOM" id="CLU_519394_0_0_10"/>
<dbReference type="Gene3D" id="1.20.910.10">
    <property type="entry name" value="Heme oxygenase-like"/>
    <property type="match status" value="1"/>
</dbReference>
<dbReference type="Pfam" id="PF14518">
    <property type="entry name" value="Haem_oxygenas_2"/>
    <property type="match status" value="1"/>
</dbReference>
<dbReference type="Gene3D" id="3.40.50.150">
    <property type="entry name" value="Vaccinia Virus protein VP39"/>
    <property type="match status" value="1"/>
</dbReference>
<dbReference type="KEGG" id="aas:Aasi_1234"/>
<dbReference type="InterPro" id="IPR016084">
    <property type="entry name" value="Haem_Oase-like_multi-hlx"/>
</dbReference>
<dbReference type="PANTHER" id="PTHR40279:SF3">
    <property type="entry name" value="4-AMINOBENZOATE SYNTHASE"/>
    <property type="match status" value="1"/>
</dbReference>
<dbReference type="SUPFAM" id="SSF53335">
    <property type="entry name" value="S-adenosyl-L-methionine-dependent methyltransferases"/>
    <property type="match status" value="1"/>
</dbReference>
<evidence type="ECO:0000313" key="3">
    <source>
        <dbReference type="EMBL" id="ACE06558.1"/>
    </source>
</evidence>
<accession>B3ETK6</accession>
<dbReference type="InterPro" id="IPR029063">
    <property type="entry name" value="SAM-dependent_MTases_sf"/>
</dbReference>
<protein>
    <recommendedName>
        <fullName evidence="2">Methyltransferase domain-containing protein</fullName>
    </recommendedName>
</protein>
<dbReference type="Pfam" id="PF13847">
    <property type="entry name" value="Methyltransf_31"/>
    <property type="match status" value="1"/>
</dbReference>
<dbReference type="STRING" id="452471.Aasi_1234"/>
<dbReference type="CDD" id="cd02440">
    <property type="entry name" value="AdoMet_MTases"/>
    <property type="match status" value="1"/>
</dbReference>
<dbReference type="PANTHER" id="PTHR40279">
    <property type="entry name" value="PQQC-LIKE PROTEIN"/>
    <property type="match status" value="1"/>
</dbReference>
<dbReference type="EMBL" id="CP001102">
    <property type="protein sequence ID" value="ACE06558.1"/>
    <property type="molecule type" value="Genomic_DNA"/>
</dbReference>
<dbReference type="InterPro" id="IPR039068">
    <property type="entry name" value="PqqC-like"/>
</dbReference>
<dbReference type="SUPFAM" id="SSF48613">
    <property type="entry name" value="Heme oxygenase-like"/>
    <property type="match status" value="1"/>
</dbReference>
<keyword evidence="4" id="KW-1185">Reference proteome</keyword>
<keyword evidence="1" id="KW-0560">Oxidoreductase</keyword>
<organism evidence="3 4">
    <name type="scientific">Amoebophilus asiaticus (strain 5a2)</name>
    <dbReference type="NCBI Taxonomy" id="452471"/>
    <lineage>
        <taxon>Bacteria</taxon>
        <taxon>Pseudomonadati</taxon>
        <taxon>Bacteroidota</taxon>
        <taxon>Cytophagia</taxon>
        <taxon>Cytophagales</taxon>
        <taxon>Amoebophilaceae</taxon>
        <taxon>Candidatus Amoebophilus</taxon>
    </lineage>
</organism>
<dbReference type="AlphaFoldDB" id="B3ETK6"/>
<evidence type="ECO:0000259" key="2">
    <source>
        <dbReference type="Pfam" id="PF13847"/>
    </source>
</evidence>
<dbReference type="InterPro" id="IPR025714">
    <property type="entry name" value="Methyltranfer_dom"/>
</dbReference>
<dbReference type="GO" id="GO:0016491">
    <property type="term" value="F:oxidoreductase activity"/>
    <property type="evidence" value="ECO:0007669"/>
    <property type="project" value="UniProtKB-KW"/>
</dbReference>
<dbReference type="eggNOG" id="COG5424">
    <property type="taxonomic scope" value="Bacteria"/>
</dbReference>
<evidence type="ECO:0000313" key="4">
    <source>
        <dbReference type="Proteomes" id="UP000001227"/>
    </source>
</evidence>
<sequence length="524" mass="60152">MTDKNTSHIDPFVIELVDKLYQIYPTVNHKLIVNISTLSYNLEEVHYIAKNIYYVVKNFPRFLSAITANMDNYLARMPLVENLFEEHGRMNLDHVHLRSYINFLNQIGIPTHDLDSFEPCAGVIAYVRSVLDLCLHYNYLEGLAALGVIEDIVHQVSPIIGQTTKKHISNINRVSHFSEHEVLDEQHSKEIYELLKYNNEQEKQLIARGLTLGAYYHSKLYTDIVDALLYETGPKTLSTVDADQFINEFIGEIKEEKVSEKQYVYPLAQGKAAVNRLALLNKLYNNKSIATIQQYIDKTTKNILEIGCGTGVLAAQLASVVDDSIQVLATDVSEAQIEVARNAHTKNRNLSFIVCDCNQVGQLQEKFDIIYMRWVIIYQKNISEIIHQLYRILKPGGYLIIEDNNPMESGCYSYEQKDIIDHWNQFFKFALVKTGQVINIEKTIIDTYQELCMQDITKDINQSSLVTEEEKAVFYLGIEESKPSIIKAGIREQHVDTFIAELKTICKSKYPVDFVKNFQLIARK</sequence>
<proteinExistence type="predicted"/>
<dbReference type="OrthoDB" id="1524727at2"/>
<gene>
    <name evidence="3" type="ordered locus">Aasi_1234</name>
</gene>
<dbReference type="eggNOG" id="COG2226">
    <property type="taxonomic scope" value="Bacteria"/>
</dbReference>